<proteinExistence type="predicted"/>
<evidence type="ECO:0000259" key="2">
    <source>
        <dbReference type="SMART" id="SM00736"/>
    </source>
</evidence>
<dbReference type="RefSeq" id="WP_164038850.1">
    <property type="nucleotide sequence ID" value="NZ_JAAGNZ010000001.1"/>
</dbReference>
<dbReference type="InterPro" id="IPR013783">
    <property type="entry name" value="Ig-like_fold"/>
</dbReference>
<dbReference type="PANTHER" id="PTHR46580:SF2">
    <property type="entry name" value="MAM DOMAIN-CONTAINING PROTEIN"/>
    <property type="match status" value="1"/>
</dbReference>
<reference evidence="3 4" key="1">
    <citation type="submission" date="2020-02" db="EMBL/GenBank/DDBJ databases">
        <title>Draft genome sequence of two Spirosoma agri KCTC 52727 and Spirosoma terrae KCTC 52035.</title>
        <authorList>
            <person name="Rojas J."/>
            <person name="Ambika Manirajan B."/>
            <person name="Ratering S."/>
            <person name="Suarez C."/>
            <person name="Schnell S."/>
        </authorList>
    </citation>
    <scope>NUCLEOTIDE SEQUENCE [LARGE SCALE GENOMIC DNA]</scope>
    <source>
        <strain evidence="3 4">KCTC 52727</strain>
    </source>
</reference>
<dbReference type="Gene3D" id="2.130.10.130">
    <property type="entry name" value="Integrin alpha, N-terminal"/>
    <property type="match status" value="1"/>
</dbReference>
<dbReference type="Proteomes" id="UP000477386">
    <property type="component" value="Unassembled WGS sequence"/>
</dbReference>
<dbReference type="Pfam" id="PF13517">
    <property type="entry name" value="FG-GAP_3"/>
    <property type="match status" value="2"/>
</dbReference>
<dbReference type="PANTHER" id="PTHR46580">
    <property type="entry name" value="SENSOR KINASE-RELATED"/>
    <property type="match status" value="1"/>
</dbReference>
<keyword evidence="1" id="KW-0732">Signal</keyword>
<dbReference type="Gene3D" id="2.60.40.10">
    <property type="entry name" value="Immunoglobulins"/>
    <property type="match status" value="1"/>
</dbReference>
<dbReference type="InterPro" id="IPR015919">
    <property type="entry name" value="Cadherin-like_sf"/>
</dbReference>
<dbReference type="GO" id="GO:0016020">
    <property type="term" value="C:membrane"/>
    <property type="evidence" value="ECO:0007669"/>
    <property type="project" value="InterPro"/>
</dbReference>
<dbReference type="Pfam" id="PF01839">
    <property type="entry name" value="FG-GAP"/>
    <property type="match status" value="1"/>
</dbReference>
<dbReference type="SUPFAM" id="SSF49313">
    <property type="entry name" value="Cadherin-like"/>
    <property type="match status" value="1"/>
</dbReference>
<dbReference type="InterPro" id="IPR026444">
    <property type="entry name" value="Secre_tail"/>
</dbReference>
<dbReference type="SUPFAM" id="SSF69318">
    <property type="entry name" value="Integrin alpha N-terminal domain"/>
    <property type="match status" value="1"/>
</dbReference>
<dbReference type="Gene3D" id="2.30.30.100">
    <property type="match status" value="2"/>
</dbReference>
<evidence type="ECO:0000313" key="3">
    <source>
        <dbReference type="EMBL" id="NEU67918.1"/>
    </source>
</evidence>
<dbReference type="SMART" id="SM00736">
    <property type="entry name" value="CADG"/>
    <property type="match status" value="1"/>
</dbReference>
<dbReference type="InterPro" id="IPR006644">
    <property type="entry name" value="Cadg"/>
</dbReference>
<comment type="caution">
    <text evidence="3">The sequence shown here is derived from an EMBL/GenBank/DDBJ whole genome shotgun (WGS) entry which is preliminary data.</text>
</comment>
<gene>
    <name evidence="3" type="ORF">GK091_13585</name>
</gene>
<protein>
    <submittedName>
        <fullName evidence="3">T9SS type A sorting domain-containing protein</fullName>
    </submittedName>
</protein>
<dbReference type="EMBL" id="JAAGNZ010000001">
    <property type="protein sequence ID" value="NEU67918.1"/>
    <property type="molecule type" value="Genomic_DNA"/>
</dbReference>
<keyword evidence="4" id="KW-1185">Reference proteome</keyword>
<dbReference type="InterPro" id="IPR028994">
    <property type="entry name" value="Integrin_alpha_N"/>
</dbReference>
<dbReference type="GO" id="GO:0005509">
    <property type="term" value="F:calcium ion binding"/>
    <property type="evidence" value="ECO:0007669"/>
    <property type="project" value="InterPro"/>
</dbReference>
<evidence type="ECO:0000313" key="4">
    <source>
        <dbReference type="Proteomes" id="UP000477386"/>
    </source>
</evidence>
<dbReference type="Pfam" id="PF05345">
    <property type="entry name" value="He_PIG"/>
    <property type="match status" value="1"/>
</dbReference>
<name>A0A6M0II58_9BACT</name>
<dbReference type="NCBIfam" id="TIGR04183">
    <property type="entry name" value="Por_Secre_tail"/>
    <property type="match status" value="1"/>
</dbReference>
<evidence type="ECO:0000256" key="1">
    <source>
        <dbReference type="ARBA" id="ARBA00022729"/>
    </source>
</evidence>
<sequence length="703" mass="74296">MKHHLPVADSKKLCKTAPFQLISEPYIRLMLIIGLVSMTNLAWSQCFTTLTNQPWIYGPSVTVGDFNGDGIPDLAGGQGGDHIAVQLGNQNGGFGAVAFYSVGDHYTTWAEAVGDFNGDGKLDIAVACFHSGSLSILLGDGLGGFGTPTIIPVGASLTSVAVTDFNKDGKLDLVMADYAYNRVSMMLGDGRGGFNELTSINLDDPTSPVRAVSVGDFNVDGEMDLAIVRTNSVFVSIMLGKGARQFGAATNYFIGSAPISIGVGDFNLDGKQDLAVGLYWTQSVSVALGNGVGGFKTPTLIPASAGSVSVYDLNADGRPDLTTSGVTMLVNCTGVTNTPPQPVVNLTQVATVDTAFSYTVNAFIDQQTPNHLTYTASIQPANGFVFDAATRTIIGTPISSGVSSVTITATDPGGLSASTSFSITASPASTTGLSIAGVTGVSCLTISASKRQLIFTPYYSGQKAEPITFWVANEMMSTTAPGPYSLQLYTDNPTITLMAQQGGQPTTYRFEWLASCGTTPLPPTGFAITGVTPVSCQAVSTSEHLVRFTPQYRTQSSEPISFSVANELMVTTAVGPYNLRVYADNPVVTLWAQQGNESATYQYNWLAGCQNGARQGSESSDTFRVIVLGNPVIDQVEIEVQGADQQPLSFQVLSEQGQQQSQLHIQQARAVERHRLALGNQAGIYLLLVTTPTQHKTLKLVKH</sequence>
<organism evidence="3 4">
    <name type="scientific">Spirosoma agri</name>
    <dbReference type="NCBI Taxonomy" id="1987381"/>
    <lineage>
        <taxon>Bacteria</taxon>
        <taxon>Pseudomonadati</taxon>
        <taxon>Bacteroidota</taxon>
        <taxon>Cytophagia</taxon>
        <taxon>Cytophagales</taxon>
        <taxon>Cytophagaceae</taxon>
        <taxon>Spirosoma</taxon>
    </lineage>
</organism>
<dbReference type="InterPro" id="IPR013517">
    <property type="entry name" value="FG-GAP"/>
</dbReference>
<feature type="domain" description="Dystroglycan-type cadherin-like" evidence="2">
    <location>
        <begin position="333"/>
        <end position="432"/>
    </location>
</feature>
<dbReference type="AlphaFoldDB" id="A0A6M0II58"/>
<accession>A0A6M0II58</accession>